<dbReference type="Proteomes" id="UP000054632">
    <property type="component" value="Unassembled WGS sequence"/>
</dbReference>
<sequence length="47" mass="5111">MWHIAGIIIVNGYASGFAACQLSLTCHLRCTHNFKDDNHPRGNAKAG</sequence>
<proteinExistence type="predicted"/>
<organism evidence="1 2">
    <name type="scientific">Trichinella pseudospiralis</name>
    <name type="common">Parasitic roundworm</name>
    <dbReference type="NCBI Taxonomy" id="6337"/>
    <lineage>
        <taxon>Eukaryota</taxon>
        <taxon>Metazoa</taxon>
        <taxon>Ecdysozoa</taxon>
        <taxon>Nematoda</taxon>
        <taxon>Enoplea</taxon>
        <taxon>Dorylaimia</taxon>
        <taxon>Trichinellida</taxon>
        <taxon>Trichinellidae</taxon>
        <taxon>Trichinella</taxon>
    </lineage>
</organism>
<accession>A0A0V1DSE0</accession>
<evidence type="ECO:0000313" key="1">
    <source>
        <dbReference type="EMBL" id="KRY64331.1"/>
    </source>
</evidence>
<comment type="caution">
    <text evidence="1">The sequence shown here is derived from an EMBL/GenBank/DDBJ whole genome shotgun (WGS) entry which is preliminary data.</text>
</comment>
<dbReference type="AlphaFoldDB" id="A0A0V1DSE0"/>
<gene>
    <name evidence="1" type="ORF">T4A_1675</name>
</gene>
<dbReference type="EMBL" id="JYDR01000485">
    <property type="protein sequence ID" value="KRY64331.1"/>
    <property type="molecule type" value="Genomic_DNA"/>
</dbReference>
<evidence type="ECO:0000313" key="2">
    <source>
        <dbReference type="Proteomes" id="UP000054632"/>
    </source>
</evidence>
<name>A0A0V1DSE0_TRIPS</name>
<reference evidence="1 2" key="1">
    <citation type="submission" date="2015-01" db="EMBL/GenBank/DDBJ databases">
        <title>Evolution of Trichinella species and genotypes.</title>
        <authorList>
            <person name="Korhonen P.K."/>
            <person name="Edoardo P."/>
            <person name="Giuseppe L.R."/>
            <person name="Gasser R.B."/>
        </authorList>
    </citation>
    <scope>NUCLEOTIDE SEQUENCE [LARGE SCALE GENOMIC DNA]</scope>
    <source>
        <strain evidence="1">ISS13</strain>
    </source>
</reference>
<protein>
    <submittedName>
        <fullName evidence="1">Uncharacterized protein</fullName>
    </submittedName>
</protein>